<accession>A0A135SYX3</accession>
<evidence type="ECO:0000256" key="1">
    <source>
        <dbReference type="SAM" id="Coils"/>
    </source>
</evidence>
<keyword evidence="5" id="KW-1185">Reference proteome</keyword>
<organism evidence="4 5">
    <name type="scientific">Colletotrichum simmondsii</name>
    <dbReference type="NCBI Taxonomy" id="703756"/>
    <lineage>
        <taxon>Eukaryota</taxon>
        <taxon>Fungi</taxon>
        <taxon>Dikarya</taxon>
        <taxon>Ascomycota</taxon>
        <taxon>Pezizomycotina</taxon>
        <taxon>Sordariomycetes</taxon>
        <taxon>Hypocreomycetidae</taxon>
        <taxon>Glomerellales</taxon>
        <taxon>Glomerellaceae</taxon>
        <taxon>Colletotrichum</taxon>
        <taxon>Colletotrichum acutatum species complex</taxon>
    </lineage>
</organism>
<dbReference type="AlphaFoldDB" id="A0A135SYX3"/>
<protein>
    <recommendedName>
        <fullName evidence="3">BHLH domain-containing protein</fullName>
    </recommendedName>
</protein>
<evidence type="ECO:0000259" key="3">
    <source>
        <dbReference type="PROSITE" id="PS50888"/>
    </source>
</evidence>
<dbReference type="EMBL" id="JFBX01000347">
    <property type="protein sequence ID" value="KXH41099.1"/>
    <property type="molecule type" value="Genomic_DNA"/>
</dbReference>
<feature type="domain" description="BHLH" evidence="3">
    <location>
        <begin position="39"/>
        <end position="93"/>
    </location>
</feature>
<keyword evidence="1" id="KW-0175">Coiled coil</keyword>
<dbReference type="OrthoDB" id="8964853at2759"/>
<dbReference type="GO" id="GO:0046983">
    <property type="term" value="F:protein dimerization activity"/>
    <property type="evidence" value="ECO:0007669"/>
    <property type="project" value="InterPro"/>
</dbReference>
<gene>
    <name evidence="4" type="ORF">CSIM01_03305</name>
</gene>
<dbReference type="Proteomes" id="UP000070328">
    <property type="component" value="Unassembled WGS sequence"/>
</dbReference>
<name>A0A135SYX3_9PEZI</name>
<feature type="coiled-coil region" evidence="1">
    <location>
        <begin position="90"/>
        <end position="124"/>
    </location>
</feature>
<dbReference type="Gene3D" id="4.10.280.10">
    <property type="entry name" value="Helix-loop-helix DNA-binding domain"/>
    <property type="match status" value="1"/>
</dbReference>
<dbReference type="InterPro" id="IPR036638">
    <property type="entry name" value="HLH_DNA-bd_sf"/>
</dbReference>
<feature type="region of interest" description="Disordered" evidence="2">
    <location>
        <begin position="153"/>
        <end position="172"/>
    </location>
</feature>
<reference evidence="4 5" key="1">
    <citation type="submission" date="2014-02" db="EMBL/GenBank/DDBJ databases">
        <title>The genome sequence of Colletotrichum simmondsii CBS122122.</title>
        <authorList>
            <person name="Baroncelli R."/>
            <person name="Thon M.R."/>
        </authorList>
    </citation>
    <scope>NUCLEOTIDE SEQUENCE [LARGE SCALE GENOMIC DNA]</scope>
    <source>
        <strain evidence="4 5">CBS122122</strain>
    </source>
</reference>
<sequence>MNTTALPSVSQGITATVPLPESVPGKKPTKKRVRNFSADDRAAHRIFERGRREAFKERLTELAGQLPVLADTDPERLSKHIVVNESIARHKLLENRCVDALRDIESLLRERNELLAEINVWSGNTDASPQLPKTIPNIAGLVQTEDEMLSREAKSHRIREGNGSSEDKEFRGGQAQAAMAIGTLPSEASHLSQLVEVDQTHDINPVPNLDDLLRDTSWSQATQTHLPVFPPEPPLTGPDDMPIIPPPISQVSLPVATSEEADYRMFVDVNPTRQALLLNVDAIHQFPVPNENSIERPTVLLRPDYLSRTSLDQEPLLQHSQQWVSWHG</sequence>
<proteinExistence type="predicted"/>
<evidence type="ECO:0000313" key="4">
    <source>
        <dbReference type="EMBL" id="KXH41099.1"/>
    </source>
</evidence>
<feature type="compositionally biased region" description="Basic and acidic residues" evidence="2">
    <location>
        <begin position="153"/>
        <end position="171"/>
    </location>
</feature>
<evidence type="ECO:0000256" key="2">
    <source>
        <dbReference type="SAM" id="MobiDB-lite"/>
    </source>
</evidence>
<comment type="caution">
    <text evidence="4">The sequence shown here is derived from an EMBL/GenBank/DDBJ whole genome shotgun (WGS) entry which is preliminary data.</text>
</comment>
<evidence type="ECO:0000313" key="5">
    <source>
        <dbReference type="Proteomes" id="UP000070328"/>
    </source>
</evidence>
<dbReference type="InterPro" id="IPR011598">
    <property type="entry name" value="bHLH_dom"/>
</dbReference>
<dbReference type="PROSITE" id="PS50888">
    <property type="entry name" value="BHLH"/>
    <property type="match status" value="1"/>
</dbReference>
<dbReference type="SUPFAM" id="SSF47459">
    <property type="entry name" value="HLH, helix-loop-helix DNA-binding domain"/>
    <property type="match status" value="1"/>
</dbReference>